<feature type="transmembrane region" description="Helical" evidence="2">
    <location>
        <begin position="6"/>
        <end position="23"/>
    </location>
</feature>
<feature type="compositionally biased region" description="Basic and acidic residues" evidence="1">
    <location>
        <begin position="96"/>
        <end position="111"/>
    </location>
</feature>
<keyword evidence="4" id="KW-1185">Reference proteome</keyword>
<keyword evidence="2" id="KW-1133">Transmembrane helix</keyword>
<evidence type="ECO:0000256" key="2">
    <source>
        <dbReference type="SAM" id="Phobius"/>
    </source>
</evidence>
<keyword evidence="2" id="KW-0812">Transmembrane</keyword>
<protein>
    <submittedName>
        <fullName evidence="3">Uncharacterized protein</fullName>
    </submittedName>
</protein>
<gene>
    <name evidence="3" type="ORF">I2I05_19335</name>
</gene>
<reference evidence="3 4" key="1">
    <citation type="submission" date="2020-11" db="EMBL/GenBank/DDBJ databases">
        <authorList>
            <person name="Kim M.K."/>
        </authorList>
    </citation>
    <scope>NUCLEOTIDE SEQUENCE [LARGE SCALE GENOMIC DNA]</scope>
    <source>
        <strain evidence="3 4">BT683</strain>
    </source>
</reference>
<evidence type="ECO:0000256" key="1">
    <source>
        <dbReference type="SAM" id="MobiDB-lite"/>
    </source>
</evidence>
<name>A0ABS0INH0_9BACT</name>
<evidence type="ECO:0000313" key="4">
    <source>
        <dbReference type="Proteomes" id="UP000597617"/>
    </source>
</evidence>
<comment type="caution">
    <text evidence="3">The sequence shown here is derived from an EMBL/GenBank/DDBJ whole genome shotgun (WGS) entry which is preliminary data.</text>
</comment>
<dbReference type="Proteomes" id="UP000597617">
    <property type="component" value="Unassembled WGS sequence"/>
</dbReference>
<dbReference type="EMBL" id="JADQDQ010000014">
    <property type="protein sequence ID" value="MBF9239554.1"/>
    <property type="molecule type" value="Genomic_DNA"/>
</dbReference>
<sequence>MEKIFTLLWILFAIGVFVFRMIVKMRDTNVQESQERPRKPGSAVPELPTATFQELLRQMQAKNAGETSTEAQGPMSRSAEAPSQPVGKRTLGGRLLPREIARPARTQERTRVRQTSLEAPAAGRPHTHLGPLVRRSSSLPRASHETPLVRSAQPTDAPRTTALNATVRQMLSQPATVRAAFVLSEIFQRRY</sequence>
<dbReference type="RefSeq" id="WP_196283906.1">
    <property type="nucleotide sequence ID" value="NZ_JADQDQ010000014.1"/>
</dbReference>
<feature type="region of interest" description="Disordered" evidence="1">
    <location>
        <begin position="61"/>
        <end position="132"/>
    </location>
</feature>
<keyword evidence="2" id="KW-0472">Membrane</keyword>
<organism evidence="3 4">
    <name type="scientific">Hymenobacter jeongseonensis</name>
    <dbReference type="NCBI Taxonomy" id="2791027"/>
    <lineage>
        <taxon>Bacteria</taxon>
        <taxon>Pseudomonadati</taxon>
        <taxon>Bacteroidota</taxon>
        <taxon>Cytophagia</taxon>
        <taxon>Cytophagales</taxon>
        <taxon>Hymenobacteraceae</taxon>
        <taxon>Hymenobacter</taxon>
    </lineage>
</organism>
<evidence type="ECO:0000313" key="3">
    <source>
        <dbReference type="EMBL" id="MBF9239554.1"/>
    </source>
</evidence>
<proteinExistence type="predicted"/>
<accession>A0ABS0INH0</accession>